<protein>
    <submittedName>
        <fullName evidence="1">(northern house mosquito) hypothetical protein</fullName>
    </submittedName>
</protein>
<evidence type="ECO:0000313" key="1">
    <source>
        <dbReference type="EMBL" id="CAG6502629.1"/>
    </source>
</evidence>
<reference evidence="1" key="1">
    <citation type="submission" date="2021-05" db="EMBL/GenBank/DDBJ databases">
        <authorList>
            <person name="Alioto T."/>
            <person name="Alioto T."/>
            <person name="Gomez Garrido J."/>
        </authorList>
    </citation>
    <scope>NUCLEOTIDE SEQUENCE</scope>
</reference>
<dbReference type="AlphaFoldDB" id="A0A8D8CY63"/>
<sequence length="142" mass="16081">MFRNTWPKSGSGRVHLGEKIVCSKTSNYGTAGSTPKKKSRPPNSITAVVAEEVLVPAWGRSFRIDLERFLKFELILCEHCPRVSHFLHLLSTALRHFRIKSQPAMTMPNSTTDLHQSVIFNVLERRQLSESRATAASRFQSE</sequence>
<accession>A0A8D8CY63</accession>
<organism evidence="1">
    <name type="scientific">Culex pipiens</name>
    <name type="common">House mosquito</name>
    <dbReference type="NCBI Taxonomy" id="7175"/>
    <lineage>
        <taxon>Eukaryota</taxon>
        <taxon>Metazoa</taxon>
        <taxon>Ecdysozoa</taxon>
        <taxon>Arthropoda</taxon>
        <taxon>Hexapoda</taxon>
        <taxon>Insecta</taxon>
        <taxon>Pterygota</taxon>
        <taxon>Neoptera</taxon>
        <taxon>Endopterygota</taxon>
        <taxon>Diptera</taxon>
        <taxon>Nematocera</taxon>
        <taxon>Culicoidea</taxon>
        <taxon>Culicidae</taxon>
        <taxon>Culicinae</taxon>
        <taxon>Culicini</taxon>
        <taxon>Culex</taxon>
        <taxon>Culex</taxon>
    </lineage>
</organism>
<proteinExistence type="predicted"/>
<dbReference type="EMBL" id="HBUE01250128">
    <property type="protein sequence ID" value="CAG6553869.1"/>
    <property type="molecule type" value="Transcribed_RNA"/>
</dbReference>
<dbReference type="EMBL" id="HBUE01145271">
    <property type="protein sequence ID" value="CAG6502629.1"/>
    <property type="molecule type" value="Transcribed_RNA"/>
</dbReference>
<name>A0A8D8CY63_CULPI</name>